<evidence type="ECO:0000256" key="3">
    <source>
        <dbReference type="ARBA" id="ARBA00022617"/>
    </source>
</evidence>
<evidence type="ECO:0000256" key="2">
    <source>
        <dbReference type="ARBA" id="ARBA00010617"/>
    </source>
</evidence>
<evidence type="ECO:0000313" key="10">
    <source>
        <dbReference type="Proteomes" id="UP000655751"/>
    </source>
</evidence>
<dbReference type="RefSeq" id="WP_196153006.1">
    <property type="nucleotide sequence ID" value="NZ_JADMLG010000017.1"/>
</dbReference>
<keyword evidence="4 8" id="KW-0479">Metal-binding</keyword>
<dbReference type="GO" id="GO:0016705">
    <property type="term" value="F:oxidoreductase activity, acting on paired donors, with incorporation or reduction of molecular oxygen"/>
    <property type="evidence" value="ECO:0007669"/>
    <property type="project" value="InterPro"/>
</dbReference>
<dbReference type="FunFam" id="1.10.630.10:FF:000018">
    <property type="entry name" value="Cytochrome P450 monooxygenase"/>
    <property type="match status" value="1"/>
</dbReference>
<evidence type="ECO:0000313" key="9">
    <source>
        <dbReference type="EMBL" id="MBH0780698.1"/>
    </source>
</evidence>
<sequence length="398" mass="45195">MSGTEPTNACPVYDFNHCAEKPFGEKIAFYDKLRAEAPIVRNTFANDHYIVTRYEDILAVYQNHQLFSNSAVTVFDPDPAYRWIPEMLDGEEHRQWRKQLGPLFSPAAAAALEDKVRGRAVELIMTIAARGRCDFMRDFADRYPSFIFLELMGLPFEDFETFMHWEHEILHLSARLEEAARRRAAAMLAVTEYFREIIARRRTVPEDDLISKAIGFRIDGKPVSDADLESFCLLMFMAGLDTVTATLGTAFLHLAQHPRDRRRLVENPELVPTAVEEILRVHSIVIPSRKATADTEIAGCPIHKGDMISVPLNCANRDESLFDDPAEVELDRRPNNHIAFGAGPHRCLGSHLARRELRIALEEWHKVIPEYRLSDDSAPIESGGQLGPVGNIFLEWDL</sequence>
<keyword evidence="5 8" id="KW-0560">Oxidoreductase</keyword>
<dbReference type="GO" id="GO:0020037">
    <property type="term" value="F:heme binding"/>
    <property type="evidence" value="ECO:0007669"/>
    <property type="project" value="InterPro"/>
</dbReference>
<dbReference type="GO" id="GO:0004497">
    <property type="term" value="F:monooxygenase activity"/>
    <property type="evidence" value="ECO:0007669"/>
    <property type="project" value="UniProtKB-KW"/>
</dbReference>
<keyword evidence="7 8" id="KW-0503">Monooxygenase</keyword>
<dbReference type="CDD" id="cd11035">
    <property type="entry name" value="P450cam-like"/>
    <property type="match status" value="1"/>
</dbReference>
<evidence type="ECO:0000256" key="7">
    <source>
        <dbReference type="ARBA" id="ARBA00023033"/>
    </source>
</evidence>
<comment type="similarity">
    <text evidence="2 8">Belongs to the cytochrome P450 family.</text>
</comment>
<proteinExistence type="inferred from homology"/>
<evidence type="ECO:0000256" key="5">
    <source>
        <dbReference type="ARBA" id="ARBA00023002"/>
    </source>
</evidence>
<dbReference type="Pfam" id="PF00067">
    <property type="entry name" value="p450"/>
    <property type="match status" value="1"/>
</dbReference>
<protein>
    <submittedName>
        <fullName evidence="9">Cytochrome P450</fullName>
    </submittedName>
</protein>
<accession>A0A931N7F4</accession>
<dbReference type="PRINTS" id="PR00359">
    <property type="entry name" value="BP450"/>
</dbReference>
<gene>
    <name evidence="9" type="ORF">IT779_30960</name>
</gene>
<comment type="cofactor">
    <cofactor evidence="1">
        <name>heme</name>
        <dbReference type="ChEBI" id="CHEBI:30413"/>
    </cofactor>
</comment>
<dbReference type="InterPro" id="IPR017972">
    <property type="entry name" value="Cyt_P450_CS"/>
</dbReference>
<dbReference type="PRINTS" id="PR00385">
    <property type="entry name" value="P450"/>
</dbReference>
<evidence type="ECO:0000256" key="8">
    <source>
        <dbReference type="RuleBase" id="RU000461"/>
    </source>
</evidence>
<dbReference type="EMBL" id="JADMLG010000017">
    <property type="protein sequence ID" value="MBH0780698.1"/>
    <property type="molecule type" value="Genomic_DNA"/>
</dbReference>
<dbReference type="InterPro" id="IPR001128">
    <property type="entry name" value="Cyt_P450"/>
</dbReference>
<dbReference type="AlphaFoldDB" id="A0A931N7F4"/>
<dbReference type="Proteomes" id="UP000655751">
    <property type="component" value="Unassembled WGS sequence"/>
</dbReference>
<organism evidence="9 10">
    <name type="scientific">Nocardia bovistercoris</name>
    <dbReference type="NCBI Taxonomy" id="2785916"/>
    <lineage>
        <taxon>Bacteria</taxon>
        <taxon>Bacillati</taxon>
        <taxon>Actinomycetota</taxon>
        <taxon>Actinomycetes</taxon>
        <taxon>Mycobacteriales</taxon>
        <taxon>Nocardiaceae</taxon>
        <taxon>Nocardia</taxon>
    </lineage>
</organism>
<dbReference type="InterPro" id="IPR002397">
    <property type="entry name" value="Cyt_P450_B"/>
</dbReference>
<keyword evidence="6 8" id="KW-0408">Iron</keyword>
<evidence type="ECO:0000256" key="1">
    <source>
        <dbReference type="ARBA" id="ARBA00001971"/>
    </source>
</evidence>
<evidence type="ECO:0000256" key="6">
    <source>
        <dbReference type="ARBA" id="ARBA00023004"/>
    </source>
</evidence>
<dbReference type="Gene3D" id="1.10.630.10">
    <property type="entry name" value="Cytochrome P450"/>
    <property type="match status" value="1"/>
</dbReference>
<dbReference type="InterPro" id="IPR036396">
    <property type="entry name" value="Cyt_P450_sf"/>
</dbReference>
<keyword evidence="10" id="KW-1185">Reference proteome</keyword>
<comment type="caution">
    <text evidence="9">The sequence shown here is derived from an EMBL/GenBank/DDBJ whole genome shotgun (WGS) entry which is preliminary data.</text>
</comment>
<name>A0A931N7F4_9NOCA</name>
<evidence type="ECO:0000256" key="4">
    <source>
        <dbReference type="ARBA" id="ARBA00022723"/>
    </source>
</evidence>
<dbReference type="PROSITE" id="PS00086">
    <property type="entry name" value="CYTOCHROME_P450"/>
    <property type="match status" value="1"/>
</dbReference>
<dbReference type="PANTHER" id="PTHR46696">
    <property type="entry name" value="P450, PUTATIVE (EUROFUNG)-RELATED"/>
    <property type="match status" value="1"/>
</dbReference>
<dbReference type="PANTHER" id="PTHR46696:SF6">
    <property type="entry name" value="P450, PUTATIVE (EUROFUNG)-RELATED"/>
    <property type="match status" value="1"/>
</dbReference>
<reference evidence="9" key="1">
    <citation type="submission" date="2020-11" db="EMBL/GenBank/DDBJ databases">
        <title>Nocardia NEAU-351.nov., a novel actinomycete isolated from the cow dung.</title>
        <authorList>
            <person name="Zhang X."/>
        </authorList>
    </citation>
    <scope>NUCLEOTIDE SEQUENCE</scope>
    <source>
        <strain evidence="9">NEAU-351</strain>
    </source>
</reference>
<dbReference type="GO" id="GO:0005506">
    <property type="term" value="F:iron ion binding"/>
    <property type="evidence" value="ECO:0007669"/>
    <property type="project" value="InterPro"/>
</dbReference>
<keyword evidence="3 8" id="KW-0349">Heme</keyword>
<dbReference type="SUPFAM" id="SSF48264">
    <property type="entry name" value="Cytochrome P450"/>
    <property type="match status" value="1"/>
</dbReference>